<feature type="transmembrane region" description="Helical" evidence="2">
    <location>
        <begin position="395"/>
        <end position="412"/>
    </location>
</feature>
<feature type="transmembrane region" description="Helical" evidence="2">
    <location>
        <begin position="52"/>
        <end position="76"/>
    </location>
</feature>
<dbReference type="Gene3D" id="1.20.1250.20">
    <property type="entry name" value="MFS general substrate transporter like domains"/>
    <property type="match status" value="1"/>
</dbReference>
<accession>A0A1X6PBG4</accession>
<organism evidence="3 4">
    <name type="scientific">Porphyra umbilicalis</name>
    <name type="common">Purple laver</name>
    <name type="synonym">Red alga</name>
    <dbReference type="NCBI Taxonomy" id="2786"/>
    <lineage>
        <taxon>Eukaryota</taxon>
        <taxon>Rhodophyta</taxon>
        <taxon>Bangiophyceae</taxon>
        <taxon>Bangiales</taxon>
        <taxon>Bangiaceae</taxon>
        <taxon>Porphyra</taxon>
    </lineage>
</organism>
<keyword evidence="4" id="KW-1185">Reference proteome</keyword>
<keyword evidence="2" id="KW-0812">Transmembrane</keyword>
<evidence type="ECO:0000256" key="1">
    <source>
        <dbReference type="SAM" id="MobiDB-lite"/>
    </source>
</evidence>
<dbReference type="Proteomes" id="UP000218209">
    <property type="component" value="Unassembled WGS sequence"/>
</dbReference>
<evidence type="ECO:0000256" key="2">
    <source>
        <dbReference type="SAM" id="Phobius"/>
    </source>
</evidence>
<feature type="transmembrane region" description="Helical" evidence="2">
    <location>
        <begin position="88"/>
        <end position="108"/>
    </location>
</feature>
<evidence type="ECO:0008006" key="5">
    <source>
        <dbReference type="Google" id="ProtNLM"/>
    </source>
</evidence>
<keyword evidence="2" id="KW-0472">Membrane</keyword>
<protein>
    <recommendedName>
        <fullName evidence="5">Major facilitator superfamily (MFS) profile domain-containing protein</fullName>
    </recommendedName>
</protein>
<dbReference type="InterPro" id="IPR036259">
    <property type="entry name" value="MFS_trans_sf"/>
</dbReference>
<dbReference type="SUPFAM" id="SSF103473">
    <property type="entry name" value="MFS general substrate transporter"/>
    <property type="match status" value="1"/>
</dbReference>
<sequence length="593" mass="60610">MVAPAVPGPAATRPRLGRLVFPSFFALGMGATDALFYVYLIDSIRNLGGKPLHGLGALAAGAAASLILAPLAAAVSDLKLGGRKPLTLLFNLISLLLAAAVGIIVGTAPGESADGMRDLPGRAVAVAIAGAVYRALTLSSPSVPTLIETSLHGDAAGFPARRDAALSFFYIWTRVGLFGGSLVAFLMPSRTEPLWFLVTAASIGVVTLAMSSVLVHRPPAKAPLPPGADPPPPKPSVFGKMVSDQKKALLRTPPGLLQLYVTCFLYGIAYGQFNAIVAPYYSQVIFSEPAGSMKTVRWTAMASLINIGVGLLTDALAPKAAKAVGPRASRWLWPAALLIGAGLFTGLVLAQEPPVAISLLSSHAIVIAGHSFFSLVGAGALVHPSLRATTFGARLASQIAGNVVGNLLAGYLGGRRDEGFRDVMALSAAVCVAAALAALAVGEFPPLERAKGVATNANVLVSYTFGKHHKSSWGPTVAAAAAASAAGGGGGSGGGGPDGGATVVDGAAQIHGDVEAIKQPAYTKLGTAPEWSMDYWRDDEWMYEEEFAALAVPEMSPLTPTPSGMGQGGGFGGEYPPPGPPPVTIGNFADGWK</sequence>
<feature type="transmembrane region" description="Helical" evidence="2">
    <location>
        <begin position="424"/>
        <end position="442"/>
    </location>
</feature>
<evidence type="ECO:0000313" key="4">
    <source>
        <dbReference type="Proteomes" id="UP000218209"/>
    </source>
</evidence>
<keyword evidence="2" id="KW-1133">Transmembrane helix</keyword>
<feature type="transmembrane region" description="Helical" evidence="2">
    <location>
        <begin position="330"/>
        <end position="350"/>
    </location>
</feature>
<gene>
    <name evidence="3" type="ORF">BU14_0116s0022</name>
</gene>
<dbReference type="EMBL" id="KV918818">
    <property type="protein sequence ID" value="OSX78202.1"/>
    <property type="molecule type" value="Genomic_DNA"/>
</dbReference>
<reference evidence="3 4" key="1">
    <citation type="submission" date="2017-03" db="EMBL/GenBank/DDBJ databases">
        <title>WGS assembly of Porphyra umbilicalis.</title>
        <authorList>
            <person name="Brawley S.H."/>
            <person name="Blouin N.A."/>
            <person name="Ficko-Blean E."/>
            <person name="Wheeler G.L."/>
            <person name="Lohr M."/>
            <person name="Goodson H.V."/>
            <person name="Jenkins J.W."/>
            <person name="Blaby-Haas C.E."/>
            <person name="Helliwell K.E."/>
            <person name="Chan C."/>
            <person name="Marriage T."/>
            <person name="Bhattacharya D."/>
            <person name="Klein A.S."/>
            <person name="Badis Y."/>
            <person name="Brodie J."/>
            <person name="Cao Y."/>
            <person name="Collen J."/>
            <person name="Dittami S.M."/>
            <person name="Gachon C.M."/>
            <person name="Green B.R."/>
            <person name="Karpowicz S."/>
            <person name="Kim J.W."/>
            <person name="Kudahl U."/>
            <person name="Lin S."/>
            <person name="Michel G."/>
            <person name="Mittag M."/>
            <person name="Olson B.J."/>
            <person name="Pangilinan J."/>
            <person name="Peng Y."/>
            <person name="Qiu H."/>
            <person name="Shu S."/>
            <person name="Singer J.T."/>
            <person name="Smith A.G."/>
            <person name="Sprecher B.N."/>
            <person name="Wagner V."/>
            <person name="Wang W."/>
            <person name="Wang Z.-Y."/>
            <person name="Yan J."/>
            <person name="Yarish C."/>
            <person name="Zoeuner-Riek S."/>
            <person name="Zhuang Y."/>
            <person name="Zou Y."/>
            <person name="Lindquist E.A."/>
            <person name="Grimwood J."/>
            <person name="Barry K."/>
            <person name="Rokhsar D.S."/>
            <person name="Schmutz J."/>
            <person name="Stiller J.W."/>
            <person name="Grossman A.R."/>
            <person name="Prochnik S.E."/>
        </authorList>
    </citation>
    <scope>NUCLEOTIDE SEQUENCE [LARGE SCALE GENOMIC DNA]</scope>
    <source>
        <strain evidence="3">4086291</strain>
    </source>
</reference>
<evidence type="ECO:0000313" key="3">
    <source>
        <dbReference type="EMBL" id="OSX78202.1"/>
    </source>
</evidence>
<feature type="region of interest" description="Disordered" evidence="1">
    <location>
        <begin position="566"/>
        <end position="593"/>
    </location>
</feature>
<feature type="transmembrane region" description="Helical" evidence="2">
    <location>
        <begin position="298"/>
        <end position="318"/>
    </location>
</feature>
<dbReference type="AlphaFoldDB" id="A0A1X6PBG4"/>
<feature type="transmembrane region" description="Helical" evidence="2">
    <location>
        <begin position="168"/>
        <end position="188"/>
    </location>
</feature>
<feature type="transmembrane region" description="Helical" evidence="2">
    <location>
        <begin position="356"/>
        <end position="383"/>
    </location>
</feature>
<feature type="transmembrane region" description="Helical" evidence="2">
    <location>
        <begin position="194"/>
        <end position="215"/>
    </location>
</feature>
<feature type="transmembrane region" description="Helical" evidence="2">
    <location>
        <begin position="20"/>
        <end position="40"/>
    </location>
</feature>
<proteinExistence type="predicted"/>
<feature type="transmembrane region" description="Helical" evidence="2">
    <location>
        <begin position="256"/>
        <end position="278"/>
    </location>
</feature>
<name>A0A1X6PBG4_PORUM</name>
<dbReference type="CDD" id="cd06174">
    <property type="entry name" value="MFS"/>
    <property type="match status" value="1"/>
</dbReference>